<proteinExistence type="predicted"/>
<evidence type="ECO:0000313" key="1">
    <source>
        <dbReference type="EMBL" id="PZO19397.1"/>
    </source>
</evidence>
<reference evidence="1 2" key="2">
    <citation type="submission" date="2018-06" db="EMBL/GenBank/DDBJ databases">
        <title>Metagenomic assembly of (sub)arctic Cyanobacteria and their associated microbiome from non-axenic cultures.</title>
        <authorList>
            <person name="Baurain D."/>
        </authorList>
    </citation>
    <scope>NUCLEOTIDE SEQUENCE [LARGE SCALE GENOMIC DNA]</scope>
    <source>
        <strain evidence="1">ULC129bin1</strain>
    </source>
</reference>
<comment type="caution">
    <text evidence="1">The sequence shown here is derived from an EMBL/GenBank/DDBJ whole genome shotgun (WGS) entry which is preliminary data.</text>
</comment>
<accession>A0A2W4UJM0</accession>
<sequence length="161" mass="17821">MASLEAVDLKTIELKFLRRLQEQGGRSGIANLSPNEKTPAAKRDRICKKLASLELVHYDSEVSRFTISPAGRVLLTLDTISLPVTPDELNLLKACKGSMAPDQLSSKIPMGDRQRLIRGLAERRMLKVRSVAIKEVWLTASGRDFLDQQLSIPVAVSGIKR</sequence>
<dbReference type="AlphaFoldDB" id="A0A2W4UJM0"/>
<dbReference type="Proteomes" id="UP000249354">
    <property type="component" value="Unassembled WGS sequence"/>
</dbReference>
<organism evidence="1 2">
    <name type="scientific">Leptolyngbya foveolarum</name>
    <dbReference type="NCBI Taxonomy" id="47253"/>
    <lineage>
        <taxon>Bacteria</taxon>
        <taxon>Bacillati</taxon>
        <taxon>Cyanobacteriota</taxon>
        <taxon>Cyanophyceae</taxon>
        <taxon>Leptolyngbyales</taxon>
        <taxon>Leptolyngbyaceae</taxon>
        <taxon>Leptolyngbya group</taxon>
        <taxon>Leptolyngbya</taxon>
    </lineage>
</organism>
<gene>
    <name evidence="1" type="ORF">DCF25_08495</name>
</gene>
<reference evidence="2" key="1">
    <citation type="submission" date="2018-04" db="EMBL/GenBank/DDBJ databases">
        <authorList>
            <person name="Cornet L."/>
        </authorList>
    </citation>
    <scope>NUCLEOTIDE SEQUENCE [LARGE SCALE GENOMIC DNA]</scope>
</reference>
<dbReference type="EMBL" id="QBMC01000044">
    <property type="protein sequence ID" value="PZO19397.1"/>
    <property type="molecule type" value="Genomic_DNA"/>
</dbReference>
<evidence type="ECO:0000313" key="2">
    <source>
        <dbReference type="Proteomes" id="UP000249354"/>
    </source>
</evidence>
<name>A0A2W4UJM0_9CYAN</name>
<protein>
    <submittedName>
        <fullName evidence="1">Uncharacterized protein</fullName>
    </submittedName>
</protein>